<dbReference type="AlphaFoldDB" id="A0A1T1AVA5"/>
<keyword evidence="1" id="KW-1133">Transmembrane helix</keyword>
<comment type="caution">
    <text evidence="3">The sequence shown here is derived from an EMBL/GenBank/DDBJ whole genome shotgun (WGS) entry which is preliminary data.</text>
</comment>
<keyword evidence="1" id="KW-0472">Membrane</keyword>
<dbReference type="InterPro" id="IPR002123">
    <property type="entry name" value="Plipid/glycerol_acylTrfase"/>
</dbReference>
<gene>
    <name evidence="3" type="ORF">RF819_16045</name>
</gene>
<organism evidence="3 4">
    <name type="scientific">Rhodoferax fermentans</name>
    <dbReference type="NCBI Taxonomy" id="28066"/>
    <lineage>
        <taxon>Bacteria</taxon>
        <taxon>Pseudomonadati</taxon>
        <taxon>Pseudomonadota</taxon>
        <taxon>Betaproteobacteria</taxon>
        <taxon>Burkholderiales</taxon>
        <taxon>Comamonadaceae</taxon>
        <taxon>Rhodoferax</taxon>
    </lineage>
</organism>
<dbReference type="CDD" id="cd07990">
    <property type="entry name" value="LPLAT_LCLAT1-like"/>
    <property type="match status" value="1"/>
</dbReference>
<proteinExistence type="predicted"/>
<evidence type="ECO:0000256" key="1">
    <source>
        <dbReference type="SAM" id="Phobius"/>
    </source>
</evidence>
<dbReference type="SMART" id="SM00563">
    <property type="entry name" value="PlsC"/>
    <property type="match status" value="1"/>
</dbReference>
<keyword evidence="1" id="KW-0812">Transmembrane</keyword>
<dbReference type="RefSeq" id="WP_078365896.1">
    <property type="nucleotide sequence ID" value="NZ_MTJN01000002.1"/>
</dbReference>
<dbReference type="GO" id="GO:0016746">
    <property type="term" value="F:acyltransferase activity"/>
    <property type="evidence" value="ECO:0007669"/>
    <property type="project" value="UniProtKB-KW"/>
</dbReference>
<dbReference type="OrthoDB" id="319710at2"/>
<dbReference type="PANTHER" id="PTHR10983">
    <property type="entry name" value="1-ACYLGLYCEROL-3-PHOSPHATE ACYLTRANSFERASE-RELATED"/>
    <property type="match status" value="1"/>
</dbReference>
<evidence type="ECO:0000313" key="4">
    <source>
        <dbReference type="Proteomes" id="UP000190750"/>
    </source>
</evidence>
<dbReference type="PANTHER" id="PTHR10983:SF16">
    <property type="entry name" value="LYSOCARDIOLIPIN ACYLTRANSFERASE 1"/>
    <property type="match status" value="1"/>
</dbReference>
<reference evidence="3 4" key="1">
    <citation type="submission" date="2017-01" db="EMBL/GenBank/DDBJ databases">
        <title>Genome sequencing of Rhodoferax fermentans JCM 7819.</title>
        <authorList>
            <person name="Kim Y.J."/>
            <person name="Farh M.E.-A."/>
            <person name="Yang D.-C."/>
        </authorList>
    </citation>
    <scope>NUCLEOTIDE SEQUENCE [LARGE SCALE GENOMIC DNA]</scope>
    <source>
        <strain evidence="3 4">JCM 7819</strain>
    </source>
</reference>
<dbReference type="Pfam" id="PF01553">
    <property type="entry name" value="Acyltransferase"/>
    <property type="match status" value="1"/>
</dbReference>
<feature type="transmembrane region" description="Helical" evidence="1">
    <location>
        <begin position="12"/>
        <end position="39"/>
    </location>
</feature>
<sequence length="301" mass="34351">MFHFLPAPLIGILASILMLLNILFWVPILLGASVIKLLLPFKAVRLLIDPMLLRIAEAWIAGNSAWMRLTQKLDWQVSGIQDVSPRQWYLVVCNHQSWVDILVLQHVLNRRIPLLKFFLKKELIWVPIMGLAWWALEFPFMRRHSEAYLKQHPEARGKDAATTRKACEKYALVPTCVMNFLEGTRFTPAKQQRQKSPYQHLLKPKAGGVTLALDAMGEKFGAVLDITIVYPQGRPTFTQFLMGRVSRVVVQARTLPVPEAPPAPGQNHEQALRETVQQWVNQLWADKDALISRINANKNTL</sequence>
<dbReference type="NCBIfam" id="NF010621">
    <property type="entry name" value="PRK14014.1"/>
    <property type="match status" value="1"/>
</dbReference>
<feature type="domain" description="Phospholipid/glycerol acyltransferase" evidence="2">
    <location>
        <begin position="89"/>
        <end position="231"/>
    </location>
</feature>
<protein>
    <submittedName>
        <fullName evidence="3">Acyltransferase</fullName>
    </submittedName>
</protein>
<evidence type="ECO:0000259" key="2">
    <source>
        <dbReference type="SMART" id="SM00563"/>
    </source>
</evidence>
<dbReference type="STRING" id="28066.RF819_16045"/>
<dbReference type="SUPFAM" id="SSF69593">
    <property type="entry name" value="Glycerol-3-phosphate (1)-acyltransferase"/>
    <property type="match status" value="1"/>
</dbReference>
<accession>A0A1T1AVA5</accession>
<name>A0A1T1AVA5_RHOFE</name>
<dbReference type="EMBL" id="MTJN01000002">
    <property type="protein sequence ID" value="OOV08030.1"/>
    <property type="molecule type" value="Genomic_DNA"/>
</dbReference>
<dbReference type="Proteomes" id="UP000190750">
    <property type="component" value="Unassembled WGS sequence"/>
</dbReference>
<evidence type="ECO:0000313" key="3">
    <source>
        <dbReference type="EMBL" id="OOV08030.1"/>
    </source>
</evidence>
<keyword evidence="4" id="KW-1185">Reference proteome</keyword>
<keyword evidence="3" id="KW-0808">Transferase</keyword>
<keyword evidence="3" id="KW-0012">Acyltransferase</keyword>